<organism evidence="4 5">
    <name type="scientific">Thelonectria olida</name>
    <dbReference type="NCBI Taxonomy" id="1576542"/>
    <lineage>
        <taxon>Eukaryota</taxon>
        <taxon>Fungi</taxon>
        <taxon>Dikarya</taxon>
        <taxon>Ascomycota</taxon>
        <taxon>Pezizomycotina</taxon>
        <taxon>Sordariomycetes</taxon>
        <taxon>Hypocreomycetidae</taxon>
        <taxon>Hypocreales</taxon>
        <taxon>Nectriaceae</taxon>
        <taxon>Thelonectria</taxon>
    </lineage>
</organism>
<gene>
    <name evidence="4" type="ORF">B0T10DRAFT_466911</name>
</gene>
<keyword evidence="1" id="KW-0479">Metal-binding</keyword>
<dbReference type="SUPFAM" id="SSF57667">
    <property type="entry name" value="beta-beta-alpha zinc fingers"/>
    <property type="match status" value="1"/>
</dbReference>
<feature type="compositionally biased region" description="Basic and acidic residues" evidence="2">
    <location>
        <begin position="25"/>
        <end position="36"/>
    </location>
</feature>
<dbReference type="GO" id="GO:0008270">
    <property type="term" value="F:zinc ion binding"/>
    <property type="evidence" value="ECO:0007669"/>
    <property type="project" value="UniProtKB-KW"/>
</dbReference>
<dbReference type="Gene3D" id="3.30.160.60">
    <property type="entry name" value="Classic Zinc Finger"/>
    <property type="match status" value="1"/>
</dbReference>
<evidence type="ECO:0000256" key="2">
    <source>
        <dbReference type="SAM" id="MobiDB-lite"/>
    </source>
</evidence>
<evidence type="ECO:0000256" key="1">
    <source>
        <dbReference type="PROSITE-ProRule" id="PRU00042"/>
    </source>
</evidence>
<comment type="caution">
    <text evidence="4">The sequence shown here is derived from an EMBL/GenBank/DDBJ whole genome shotgun (WGS) entry which is preliminary data.</text>
</comment>
<proteinExistence type="predicted"/>
<dbReference type="EMBL" id="JAGPYM010000061">
    <property type="protein sequence ID" value="KAH6870977.1"/>
    <property type="molecule type" value="Genomic_DNA"/>
</dbReference>
<dbReference type="OrthoDB" id="10018191at2759"/>
<keyword evidence="5" id="KW-1185">Reference proteome</keyword>
<feature type="compositionally biased region" description="Polar residues" evidence="2">
    <location>
        <begin position="47"/>
        <end position="56"/>
    </location>
</feature>
<feature type="region of interest" description="Disordered" evidence="2">
    <location>
        <begin position="25"/>
        <end position="100"/>
    </location>
</feature>
<keyword evidence="1" id="KW-0862">Zinc</keyword>
<dbReference type="InterPro" id="IPR013087">
    <property type="entry name" value="Znf_C2H2_type"/>
</dbReference>
<evidence type="ECO:0000313" key="4">
    <source>
        <dbReference type="EMBL" id="KAH6870977.1"/>
    </source>
</evidence>
<evidence type="ECO:0000313" key="5">
    <source>
        <dbReference type="Proteomes" id="UP000777438"/>
    </source>
</evidence>
<keyword evidence="1" id="KW-0863">Zinc-finger</keyword>
<dbReference type="PROSITE" id="PS00028">
    <property type="entry name" value="ZINC_FINGER_C2H2_1"/>
    <property type="match status" value="1"/>
</dbReference>
<dbReference type="PROSITE" id="PS50157">
    <property type="entry name" value="ZINC_FINGER_C2H2_2"/>
    <property type="match status" value="1"/>
</dbReference>
<feature type="domain" description="C2H2-type" evidence="3">
    <location>
        <begin position="8"/>
        <end position="35"/>
    </location>
</feature>
<sequence length="303" mass="33576">MAKMPRTHRCHCCSRDFARLEHLQRHERPHTKEKPSDAPAAPKLSLETHQGRQAQLESIPPPRLEPEIQVDPEREHEGESEVGPGEGALSPQSTLYPPPTVHSVELNATRVHPDQATATDLEMTNAIPRDSMAFNMNVFDFAMGTVLDDFASFMRQVPIPGDMLSPTFQALPPFFPEISLPSPVSTAERTSASDWSSDLGTQGTACSNLPSVLSPYGSRQRRYSRKTSLQQSCIAAEAQRIILPSPLGAGITWLASSRVSRAVYRVISSYHRNTRCRASSVHISMFSITIIHSSISPHFKWTI</sequence>
<name>A0A9P9AI66_9HYPO</name>
<dbReference type="AlphaFoldDB" id="A0A9P9AI66"/>
<reference evidence="4 5" key="1">
    <citation type="journal article" date="2021" name="Nat. Commun.">
        <title>Genetic determinants of endophytism in the Arabidopsis root mycobiome.</title>
        <authorList>
            <person name="Mesny F."/>
            <person name="Miyauchi S."/>
            <person name="Thiergart T."/>
            <person name="Pickel B."/>
            <person name="Atanasova L."/>
            <person name="Karlsson M."/>
            <person name="Huettel B."/>
            <person name="Barry K.W."/>
            <person name="Haridas S."/>
            <person name="Chen C."/>
            <person name="Bauer D."/>
            <person name="Andreopoulos W."/>
            <person name="Pangilinan J."/>
            <person name="LaButti K."/>
            <person name="Riley R."/>
            <person name="Lipzen A."/>
            <person name="Clum A."/>
            <person name="Drula E."/>
            <person name="Henrissat B."/>
            <person name="Kohler A."/>
            <person name="Grigoriev I.V."/>
            <person name="Martin F.M."/>
            <person name="Hacquard S."/>
        </authorList>
    </citation>
    <scope>NUCLEOTIDE SEQUENCE [LARGE SCALE GENOMIC DNA]</scope>
    <source>
        <strain evidence="4 5">MPI-CAGE-CH-0241</strain>
    </source>
</reference>
<dbReference type="InterPro" id="IPR036236">
    <property type="entry name" value="Znf_C2H2_sf"/>
</dbReference>
<accession>A0A9P9AI66</accession>
<dbReference type="Proteomes" id="UP000777438">
    <property type="component" value="Unassembled WGS sequence"/>
</dbReference>
<evidence type="ECO:0000259" key="3">
    <source>
        <dbReference type="PROSITE" id="PS50157"/>
    </source>
</evidence>
<protein>
    <recommendedName>
        <fullName evidence="3">C2H2-type domain-containing protein</fullName>
    </recommendedName>
</protein>